<keyword evidence="1" id="KW-0812">Transmembrane</keyword>
<reference evidence="2 3" key="1">
    <citation type="submission" date="2016-02" db="EMBL/GenBank/DDBJ databases">
        <title>Genome sequence of Clostridium thermobutyricum DSM 4928.</title>
        <authorList>
            <person name="Poehlein A."/>
            <person name="Daniel R."/>
        </authorList>
    </citation>
    <scope>NUCLEOTIDE SEQUENCE [LARGE SCALE GENOMIC DNA]</scope>
    <source>
        <strain evidence="2 3">DSM 4928</strain>
    </source>
</reference>
<feature type="transmembrane region" description="Helical" evidence="1">
    <location>
        <begin position="38"/>
        <end position="54"/>
    </location>
</feature>
<keyword evidence="1" id="KW-1133">Transmembrane helix</keyword>
<feature type="transmembrane region" description="Helical" evidence="1">
    <location>
        <begin position="7"/>
        <end position="26"/>
    </location>
</feature>
<dbReference type="Proteomes" id="UP000191448">
    <property type="component" value="Unassembled WGS sequence"/>
</dbReference>
<sequence length="64" mass="7495">MKKKLRKLFSLIILIIVVILLVISYLPITTGDYSVKKLIYSLIGLIVIIIMSVYEKRIKLRKKF</sequence>
<evidence type="ECO:0000313" key="3">
    <source>
        <dbReference type="Proteomes" id="UP000191448"/>
    </source>
</evidence>
<evidence type="ECO:0000256" key="1">
    <source>
        <dbReference type="SAM" id="Phobius"/>
    </source>
</evidence>
<keyword evidence="1" id="KW-0472">Membrane</keyword>
<evidence type="ECO:0000313" key="2">
    <source>
        <dbReference type="EMBL" id="OPX47652.1"/>
    </source>
</evidence>
<dbReference type="RefSeq" id="WP_080022863.1">
    <property type="nucleotide sequence ID" value="NZ_LTAY01000040.1"/>
</dbReference>
<accession>A0A1V4SVX3</accession>
<organism evidence="2 3">
    <name type="scientific">Clostridium thermobutyricum DSM 4928</name>
    <dbReference type="NCBI Taxonomy" id="1121339"/>
    <lineage>
        <taxon>Bacteria</taxon>
        <taxon>Bacillati</taxon>
        <taxon>Bacillota</taxon>
        <taxon>Clostridia</taxon>
        <taxon>Eubacteriales</taxon>
        <taxon>Clostridiaceae</taxon>
        <taxon>Clostridium</taxon>
    </lineage>
</organism>
<proteinExistence type="predicted"/>
<protein>
    <submittedName>
        <fullName evidence="2">Uncharacterized protein</fullName>
    </submittedName>
</protein>
<comment type="caution">
    <text evidence="2">The sequence shown here is derived from an EMBL/GenBank/DDBJ whole genome shotgun (WGS) entry which is preliminary data.</text>
</comment>
<dbReference type="EMBL" id="LTAY01000040">
    <property type="protein sequence ID" value="OPX47652.1"/>
    <property type="molecule type" value="Genomic_DNA"/>
</dbReference>
<gene>
    <name evidence="2" type="ORF">CLTHE_16880</name>
</gene>
<dbReference type="AlphaFoldDB" id="A0A1V4SVX3"/>
<name>A0A1V4SVX3_9CLOT</name>